<dbReference type="Proteomes" id="UP000316733">
    <property type="component" value="Segment"/>
</dbReference>
<dbReference type="CDD" id="cd16387">
    <property type="entry name" value="ParB_N_Srx"/>
    <property type="match status" value="1"/>
</dbReference>
<evidence type="ECO:0000313" key="2">
    <source>
        <dbReference type="Proteomes" id="UP000316733"/>
    </source>
</evidence>
<organism evidence="1 2">
    <name type="scientific">Pseudomonas phage vB_PaeM_PA5oct</name>
    <dbReference type="NCBI Taxonomy" id="2163605"/>
    <lineage>
        <taxon>Viruses</taxon>
        <taxon>Duplodnaviria</taxon>
        <taxon>Heunggongvirae</taxon>
        <taxon>Uroviricota</taxon>
        <taxon>Caudoviricetes</taxon>
        <taxon>Arenbergviridae</taxon>
        <taxon>Wroclawvirus</taxon>
        <taxon>Wroclawvirus PA5oct</taxon>
    </lineage>
</organism>
<keyword evidence="2" id="KW-1185">Reference proteome</keyword>
<name>A0A4Y5JVA5_9CAUD</name>
<evidence type="ECO:0000313" key="1">
    <source>
        <dbReference type="EMBL" id="QCG76022.1"/>
    </source>
</evidence>
<protein>
    <submittedName>
        <fullName evidence="1">Structural protein</fullName>
    </submittedName>
</protein>
<proteinExistence type="predicted"/>
<gene>
    <name evidence="1" type="ORF">EST35_0140</name>
</gene>
<dbReference type="SUPFAM" id="SSF110849">
    <property type="entry name" value="ParB/Sulfiredoxin"/>
    <property type="match status" value="1"/>
</dbReference>
<reference evidence="2" key="1">
    <citation type="journal article" date="2020" name="bioRxiv">
        <title>Integrative omics analysis of Pseudomonas aeruginosa virus PA5oct highlights the molecular complexity of jumbo phages.</title>
        <authorList>
            <person name="Lood C."/>
            <person name="Danis-Wlodarczyk K."/>
            <person name="Blasdel B.G."/>
            <person name="Jang H.B."/>
            <person name="Vandenheuvel D."/>
            <person name="Briers Y."/>
            <person name="Noben J.-P."/>
            <person name="van Noort V."/>
            <person name="Drulis-Kawa Z."/>
            <person name="Lavigne R."/>
        </authorList>
    </citation>
    <scope>NUCLEOTIDE SEQUENCE [LARGE SCALE GENOMIC DNA]</scope>
</reference>
<dbReference type="EMBL" id="MK797984">
    <property type="protein sequence ID" value="QCG76022.1"/>
    <property type="molecule type" value="Genomic_DNA"/>
</dbReference>
<sequence length="249" mass="28373">MRFIEGEILPFKPIDTKFKKILNNVLNKYPFFNNTELVIDNRARYSKESPTEVGITAKDLAKSFNINIIDETLYDNQGNRIKRLKVNKSSIFPNVVRIIVYDFKGSGDSRDIIASNTESSLTRISNIGNNINTISESYSEGKHSTVTHNGNEYRLDDIFRSTEHTPVESVKIKDLTWILRYNKLASSRIKAADVSIPIIVYKDNGKIYVIDGAHRLAKAKDNKNVTINVKYISKQQLDKAKIETNKKEA</sequence>
<accession>A0A4Y5JVA5</accession>
<dbReference type="InterPro" id="IPR036086">
    <property type="entry name" value="ParB/Sulfiredoxin_sf"/>
</dbReference>